<feature type="compositionally biased region" description="Low complexity" evidence="1">
    <location>
        <begin position="69"/>
        <end position="82"/>
    </location>
</feature>
<feature type="compositionally biased region" description="Basic residues" evidence="1">
    <location>
        <begin position="58"/>
        <end position="68"/>
    </location>
</feature>
<feature type="chain" id="PRO_5007178226" evidence="2">
    <location>
        <begin position="24"/>
        <end position="237"/>
    </location>
</feature>
<accession>A0A125NVA9</accession>
<feature type="region of interest" description="Disordered" evidence="1">
    <location>
        <begin position="45"/>
        <end position="92"/>
    </location>
</feature>
<proteinExistence type="predicted"/>
<dbReference type="Proteomes" id="UP000059074">
    <property type="component" value="Unassembled WGS sequence"/>
</dbReference>
<comment type="caution">
    <text evidence="3">The sequence shown here is derived from an EMBL/GenBank/DDBJ whole genome shotgun (WGS) entry which is preliminary data.</text>
</comment>
<keyword evidence="4" id="KW-1185">Reference proteome</keyword>
<keyword evidence="2" id="KW-0732">Signal</keyword>
<gene>
    <name evidence="3" type="ORF">APY04_1641</name>
</gene>
<dbReference type="EMBL" id="LMTR01000047">
    <property type="protein sequence ID" value="KWT69210.1"/>
    <property type="molecule type" value="Genomic_DNA"/>
</dbReference>
<feature type="signal peptide" evidence="2">
    <location>
        <begin position="1"/>
        <end position="23"/>
    </location>
</feature>
<sequence>MKAPPKALFALLTTLILAAYSHAAEAGMRVTLGFGGPLPSFTAHGPGYGSSRHYERPAKRRHVHRPAKGGKQAAKAKVVPSKKPIRSAARDNEVKAQVAATNIEAETTAAGTADAAASVAALIPEVQSTEATPRLALNTVAPVNTASLALDKSDAINPDATIQPHQVSITNNVTALAEAQPAPESPPISAATTTSIATDTASADTQAASAAASAAADKHDCKKFFPSVGLTLTVACE</sequence>
<protein>
    <submittedName>
        <fullName evidence="3">Uncharacterized protein</fullName>
    </submittedName>
</protein>
<evidence type="ECO:0000256" key="2">
    <source>
        <dbReference type="SAM" id="SignalP"/>
    </source>
</evidence>
<dbReference type="PATRIC" id="fig|121290.4.peg.131"/>
<dbReference type="OrthoDB" id="10020758at2"/>
<name>A0A125NVA9_HYPSL</name>
<dbReference type="RefSeq" id="WP_068461435.1">
    <property type="nucleotide sequence ID" value="NZ_JAEFBX010000002.1"/>
</dbReference>
<evidence type="ECO:0000313" key="3">
    <source>
        <dbReference type="EMBL" id="KWT69210.1"/>
    </source>
</evidence>
<evidence type="ECO:0000313" key="4">
    <source>
        <dbReference type="Proteomes" id="UP000059074"/>
    </source>
</evidence>
<reference evidence="3 4" key="1">
    <citation type="submission" date="2015-10" db="EMBL/GenBank/DDBJ databases">
        <title>Transcriptomic analysis of a linuron degrading triple-species bacterial consortium.</title>
        <authorList>
            <person name="Albers P."/>
        </authorList>
    </citation>
    <scope>NUCLEOTIDE SEQUENCE [LARGE SCALE GENOMIC DNA]</scope>
    <source>
        <strain evidence="3 4">WDL6</strain>
    </source>
</reference>
<dbReference type="AlphaFoldDB" id="A0A125NVA9"/>
<dbReference type="STRING" id="121290.APY04_1641"/>
<evidence type="ECO:0000256" key="1">
    <source>
        <dbReference type="SAM" id="MobiDB-lite"/>
    </source>
</evidence>
<organism evidence="3 4">
    <name type="scientific">Hyphomicrobium sulfonivorans</name>
    <dbReference type="NCBI Taxonomy" id="121290"/>
    <lineage>
        <taxon>Bacteria</taxon>
        <taxon>Pseudomonadati</taxon>
        <taxon>Pseudomonadota</taxon>
        <taxon>Alphaproteobacteria</taxon>
        <taxon>Hyphomicrobiales</taxon>
        <taxon>Hyphomicrobiaceae</taxon>
        <taxon>Hyphomicrobium</taxon>
    </lineage>
</organism>